<evidence type="ECO:0000313" key="1">
    <source>
        <dbReference type="EMBL" id="PIL28093.1"/>
    </source>
</evidence>
<name>A0A2G8S2T4_9APHY</name>
<evidence type="ECO:0000313" key="2">
    <source>
        <dbReference type="Proteomes" id="UP000230002"/>
    </source>
</evidence>
<dbReference type="EMBL" id="AYKW01000028">
    <property type="protein sequence ID" value="PIL28093.1"/>
    <property type="molecule type" value="Genomic_DNA"/>
</dbReference>
<dbReference type="OrthoDB" id="2799179at2759"/>
<comment type="caution">
    <text evidence="1">The sequence shown here is derived from an EMBL/GenBank/DDBJ whole genome shotgun (WGS) entry which is preliminary data.</text>
</comment>
<accession>A0A2G8S2T4</accession>
<dbReference type="AlphaFoldDB" id="A0A2G8S2T4"/>
<sequence length="406" mass="45919">MPLLRSIHLKACTLDIHGIGWDSIAAILSAPQLRSFTLGAFLLSPREAPLDRTCTDALAPITTFRFEQPALHASLLDYPAQQNTLAFVLPRLHSFLESLHLPSEVAPVAVLSQTQWPRLRELSLTGEFDPSVGYPTPLASLFSGMSGLHILNLTLALPRGVSRKRLMLWPEGYESRLLWPDLESLTLSYPDPEDHIFAHLPPSLRRLSLRCTPHHCLHLWEQFDYRYYDSPILYSSEMLEILTRISTPLLDRLQLEYLVDSAEDDLLRCIVDKFPNVRFLEVQRFQTSRCESVPVATVAQRLSGLHSLHTLRAHLQPARSIPVHRNPDSTEEASEIKRYYIERVAALYAVAAVLRSILPQPGIRLWLLQREDCGAAWRLFRKQDVAQGAHIKIVPGVAAIIEVCGF</sequence>
<gene>
    <name evidence="1" type="ORF">GSI_09744</name>
</gene>
<dbReference type="Proteomes" id="UP000230002">
    <property type="component" value="Unassembled WGS sequence"/>
</dbReference>
<evidence type="ECO:0008006" key="3">
    <source>
        <dbReference type="Google" id="ProtNLM"/>
    </source>
</evidence>
<protein>
    <recommendedName>
        <fullName evidence="3">F-box domain-containing protein</fullName>
    </recommendedName>
</protein>
<reference evidence="1 2" key="1">
    <citation type="journal article" date="2015" name="Sci. Rep.">
        <title>Chromosome-level genome map provides insights into diverse defense mechanisms in the medicinal fungus Ganoderma sinense.</title>
        <authorList>
            <person name="Zhu Y."/>
            <person name="Xu J."/>
            <person name="Sun C."/>
            <person name="Zhou S."/>
            <person name="Xu H."/>
            <person name="Nelson D.R."/>
            <person name="Qian J."/>
            <person name="Song J."/>
            <person name="Luo H."/>
            <person name="Xiang L."/>
            <person name="Li Y."/>
            <person name="Xu Z."/>
            <person name="Ji A."/>
            <person name="Wang L."/>
            <person name="Lu S."/>
            <person name="Hayward A."/>
            <person name="Sun W."/>
            <person name="Li X."/>
            <person name="Schwartz D.C."/>
            <person name="Wang Y."/>
            <person name="Chen S."/>
        </authorList>
    </citation>
    <scope>NUCLEOTIDE SEQUENCE [LARGE SCALE GENOMIC DNA]</scope>
    <source>
        <strain evidence="1 2">ZZ0214-1</strain>
    </source>
</reference>
<keyword evidence="2" id="KW-1185">Reference proteome</keyword>
<proteinExistence type="predicted"/>
<organism evidence="1 2">
    <name type="scientific">Ganoderma sinense ZZ0214-1</name>
    <dbReference type="NCBI Taxonomy" id="1077348"/>
    <lineage>
        <taxon>Eukaryota</taxon>
        <taxon>Fungi</taxon>
        <taxon>Dikarya</taxon>
        <taxon>Basidiomycota</taxon>
        <taxon>Agaricomycotina</taxon>
        <taxon>Agaricomycetes</taxon>
        <taxon>Polyporales</taxon>
        <taxon>Polyporaceae</taxon>
        <taxon>Ganoderma</taxon>
    </lineage>
</organism>
<dbReference type="InterPro" id="IPR032675">
    <property type="entry name" value="LRR_dom_sf"/>
</dbReference>
<dbReference type="Gene3D" id="3.80.10.10">
    <property type="entry name" value="Ribonuclease Inhibitor"/>
    <property type="match status" value="1"/>
</dbReference>